<dbReference type="RefSeq" id="WP_013337563.1">
    <property type="nucleotide sequence ID" value="NC_014537.1"/>
</dbReference>
<organism evidence="1 2">
    <name type="scientific">Vulcanisaeta distributa (strain DSM 14429 / JCM 11212 / NBRC 100878 / IC-017)</name>
    <dbReference type="NCBI Taxonomy" id="572478"/>
    <lineage>
        <taxon>Archaea</taxon>
        <taxon>Thermoproteota</taxon>
        <taxon>Thermoprotei</taxon>
        <taxon>Thermoproteales</taxon>
        <taxon>Thermoproteaceae</taxon>
        <taxon>Vulcanisaeta</taxon>
    </lineage>
</organism>
<keyword evidence="2" id="KW-1185">Reference proteome</keyword>
<dbReference type="GeneID" id="55648317"/>
<dbReference type="KEGG" id="vdi:Vdis_2473"/>
<sequence>MPSSDKRGLPKLEVRGFVGYIRYIAYLGTYDEYVRGLRRNDHLVKDNVKEGKQ</sequence>
<evidence type="ECO:0000313" key="1">
    <source>
        <dbReference type="EMBL" id="ADN51838.1"/>
    </source>
</evidence>
<reference evidence="1 2" key="1">
    <citation type="journal article" date="2010" name="Stand. Genomic Sci.">
        <title>Complete genome sequence of Vulcanisaeta distributa type strain (IC-017).</title>
        <authorList>
            <person name="Mavromatis K."/>
            <person name="Sikorski J."/>
            <person name="Pabst E."/>
            <person name="Teshima H."/>
            <person name="Lapidus A."/>
            <person name="Lucas S."/>
            <person name="Nolan M."/>
            <person name="Glavina Del Rio T."/>
            <person name="Cheng J.F."/>
            <person name="Bruce D."/>
            <person name="Goodwin L."/>
            <person name="Pitluck S."/>
            <person name="Liolios K."/>
            <person name="Ivanova N."/>
            <person name="Mikhailova N."/>
            <person name="Pati A."/>
            <person name="Chen A."/>
            <person name="Palaniappan K."/>
            <person name="Land M."/>
            <person name="Hauser L."/>
            <person name="Chang Y.J."/>
            <person name="Jeffries C.D."/>
            <person name="Rohde M."/>
            <person name="Spring S."/>
            <person name="Goker M."/>
            <person name="Wirth R."/>
            <person name="Woyke T."/>
            <person name="Bristow J."/>
            <person name="Eisen J.A."/>
            <person name="Markowitz V."/>
            <person name="Hugenholtz P."/>
            <person name="Klenk H.P."/>
            <person name="Kyrpides N.C."/>
        </authorList>
    </citation>
    <scope>NUCLEOTIDE SEQUENCE [LARGE SCALE GENOMIC DNA]</scope>
    <source>
        <strain evidence="2">DSM 14429 / JCM 11212 / NBRC 100878 / IC-017</strain>
    </source>
</reference>
<evidence type="ECO:0000313" key="2">
    <source>
        <dbReference type="Proteomes" id="UP000006681"/>
    </source>
</evidence>
<dbReference type="OrthoDB" id="26032at2157"/>
<dbReference type="Proteomes" id="UP000006681">
    <property type="component" value="Chromosome"/>
</dbReference>
<dbReference type="AlphaFoldDB" id="E1QRM4"/>
<dbReference type="STRING" id="572478.Vdis_2473"/>
<name>E1QRM4_VULDI</name>
<gene>
    <name evidence="1" type="ordered locus">Vdis_2473</name>
</gene>
<dbReference type="HOGENOM" id="CLU_205641_0_0_2"/>
<accession>E1QRM4</accession>
<proteinExistence type="predicted"/>
<dbReference type="EMBL" id="CP002100">
    <property type="protein sequence ID" value="ADN51838.1"/>
    <property type="molecule type" value="Genomic_DNA"/>
</dbReference>
<dbReference type="eggNOG" id="arCOG13935">
    <property type="taxonomic scope" value="Archaea"/>
</dbReference>
<reference evidence="2" key="2">
    <citation type="journal article" date="2010" name="Stand. Genomic Sci.">
        <title>Complete genome sequence of Vulcanisaeta distributa type strain (IC-017T).</title>
        <authorList>
            <person name="Mavromatis K."/>
            <person name="Sikorski J."/>
            <person name="Pabst E."/>
            <person name="Teshima H."/>
            <person name="Lapidus A."/>
            <person name="Lucas S."/>
            <person name="Nolan M."/>
            <person name="Glavina Del Rio T."/>
            <person name="Cheng J."/>
            <person name="Bruce D."/>
            <person name="Goodwin L."/>
            <person name="Pitluck S."/>
            <person name="Liolios K."/>
            <person name="Ivanova N."/>
            <person name="Mikhailova N."/>
            <person name="Pati A."/>
            <person name="Chen A."/>
            <person name="Palaniappan K."/>
            <person name="Land M."/>
            <person name="Hauser L."/>
            <person name="Chang Y."/>
            <person name="Jeffries C."/>
            <person name="Rohde M."/>
            <person name="Spring S."/>
            <person name="Goker M."/>
            <person name="Wirth R."/>
            <person name="Woyke T."/>
            <person name="Bristow J."/>
            <person name="Eisen J."/>
            <person name="Markowitz V."/>
            <person name="Hugenholtz P."/>
            <person name="Klenk H."/>
            <person name="Kyrpides N."/>
        </authorList>
    </citation>
    <scope>NUCLEOTIDE SEQUENCE [LARGE SCALE GENOMIC DNA]</scope>
    <source>
        <strain evidence="2">DSM 14429 / JCM 11212 / NBRC 100878 / IC-017</strain>
    </source>
</reference>
<protein>
    <submittedName>
        <fullName evidence="1">Uncharacterized protein</fullName>
    </submittedName>
</protein>